<dbReference type="EMBL" id="KZ852077">
    <property type="protein sequence ID" value="RDH28393.1"/>
    <property type="molecule type" value="Genomic_DNA"/>
</dbReference>
<keyword evidence="1" id="KW-0812">Transmembrane</keyword>
<keyword evidence="1" id="KW-1133">Transmembrane helix</keyword>
<reference evidence="2 3" key="1">
    <citation type="submission" date="2018-07" db="EMBL/GenBank/DDBJ databases">
        <title>The genomes of Aspergillus section Nigri reveals drivers in fungal speciation.</title>
        <authorList>
            <consortium name="DOE Joint Genome Institute"/>
            <person name="Vesth T.C."/>
            <person name="Nybo J."/>
            <person name="Theobald S."/>
            <person name="Brandl J."/>
            <person name="Frisvad J.C."/>
            <person name="Nielsen K.F."/>
            <person name="Lyhne E.K."/>
            <person name="Kogle M.E."/>
            <person name="Kuo A."/>
            <person name="Riley R."/>
            <person name="Clum A."/>
            <person name="Nolan M."/>
            <person name="Lipzen A."/>
            <person name="Salamov A."/>
            <person name="Henrissat B."/>
            <person name="Wiebenga A."/>
            <person name="De vries R.P."/>
            <person name="Grigoriev I.V."/>
            <person name="Mortensen U.H."/>
            <person name="Andersen M.R."/>
            <person name="Baker S.E."/>
        </authorList>
    </citation>
    <scope>NUCLEOTIDE SEQUENCE [LARGE SCALE GENOMIC DNA]</scope>
    <source>
        <strain evidence="2 3">CBS 139.54b</strain>
    </source>
</reference>
<feature type="transmembrane region" description="Helical" evidence="1">
    <location>
        <begin position="44"/>
        <end position="61"/>
    </location>
</feature>
<evidence type="ECO:0000313" key="2">
    <source>
        <dbReference type="EMBL" id="RDH28393.1"/>
    </source>
</evidence>
<evidence type="ECO:0000313" key="3">
    <source>
        <dbReference type="Proteomes" id="UP000253729"/>
    </source>
</evidence>
<gene>
    <name evidence="2" type="ORF">BDQ94DRAFT_152281</name>
</gene>
<dbReference type="GeneID" id="38136291"/>
<name>A0A3F3PNH6_9EURO</name>
<sequence length="120" mass="13407">MSFSVYGMESFYIYKFIAKSMFCQVFGEWQLGVPTAEWVGMPHGMLRFFSVFSLVCGFSAGDRILVINEWSAAFILLIGVILFTGLPCALSFVVDTLLIFLAVPGHIPHEKHASKSFTKL</sequence>
<feature type="non-terminal residue" evidence="2">
    <location>
        <position position="120"/>
    </location>
</feature>
<proteinExistence type="predicted"/>
<organism evidence="2 3">
    <name type="scientific">Aspergillus welwitschiae</name>
    <dbReference type="NCBI Taxonomy" id="1341132"/>
    <lineage>
        <taxon>Eukaryota</taxon>
        <taxon>Fungi</taxon>
        <taxon>Dikarya</taxon>
        <taxon>Ascomycota</taxon>
        <taxon>Pezizomycotina</taxon>
        <taxon>Eurotiomycetes</taxon>
        <taxon>Eurotiomycetidae</taxon>
        <taxon>Eurotiales</taxon>
        <taxon>Aspergillaceae</taxon>
        <taxon>Aspergillus</taxon>
        <taxon>Aspergillus subgen. Circumdati</taxon>
    </lineage>
</organism>
<accession>A0A3F3PNH6</accession>
<keyword evidence="1" id="KW-0472">Membrane</keyword>
<dbReference type="Proteomes" id="UP000253729">
    <property type="component" value="Unassembled WGS sequence"/>
</dbReference>
<feature type="transmembrane region" description="Helical" evidence="1">
    <location>
        <begin position="73"/>
        <end position="103"/>
    </location>
</feature>
<keyword evidence="3" id="KW-1185">Reference proteome</keyword>
<dbReference type="RefSeq" id="XP_026621415.1">
    <property type="nucleotide sequence ID" value="XM_026767935.1"/>
</dbReference>
<dbReference type="AlphaFoldDB" id="A0A3F3PNH6"/>
<evidence type="ECO:0000256" key="1">
    <source>
        <dbReference type="SAM" id="Phobius"/>
    </source>
</evidence>
<protein>
    <submittedName>
        <fullName evidence="2">Uncharacterized protein</fullName>
    </submittedName>
</protein>